<evidence type="ECO:0000256" key="1">
    <source>
        <dbReference type="SAM" id="MobiDB-lite"/>
    </source>
</evidence>
<accession>A0ABQ9HNC0</accession>
<keyword evidence="3" id="KW-1185">Reference proteome</keyword>
<organism evidence="2 3">
    <name type="scientific">Dryococelus australis</name>
    <dbReference type="NCBI Taxonomy" id="614101"/>
    <lineage>
        <taxon>Eukaryota</taxon>
        <taxon>Metazoa</taxon>
        <taxon>Ecdysozoa</taxon>
        <taxon>Arthropoda</taxon>
        <taxon>Hexapoda</taxon>
        <taxon>Insecta</taxon>
        <taxon>Pterygota</taxon>
        <taxon>Neoptera</taxon>
        <taxon>Polyneoptera</taxon>
        <taxon>Phasmatodea</taxon>
        <taxon>Verophasmatodea</taxon>
        <taxon>Anareolatae</taxon>
        <taxon>Phasmatidae</taxon>
        <taxon>Eurycanthinae</taxon>
        <taxon>Dryococelus</taxon>
    </lineage>
</organism>
<protein>
    <submittedName>
        <fullName evidence="2">Uncharacterized protein</fullName>
    </submittedName>
</protein>
<feature type="compositionally biased region" description="Basic and acidic residues" evidence="1">
    <location>
        <begin position="69"/>
        <end position="80"/>
    </location>
</feature>
<feature type="region of interest" description="Disordered" evidence="1">
    <location>
        <begin position="60"/>
        <end position="88"/>
    </location>
</feature>
<evidence type="ECO:0000313" key="3">
    <source>
        <dbReference type="Proteomes" id="UP001159363"/>
    </source>
</evidence>
<comment type="caution">
    <text evidence="2">The sequence shown here is derived from an EMBL/GenBank/DDBJ whole genome shotgun (WGS) entry which is preliminary data.</text>
</comment>
<name>A0ABQ9HNC0_9NEOP</name>
<sequence>MLVGTIVYVDETYSHAAHSVSSCWQSDKELGITDPIGKGQQVVTVRSCLPLRALPPRRRGAVGRANHALSEDGAGRREGMLQHGGTQPPESHIHCFSNSGCHLTNQPFTFFREKSLVLAWNVGSRPLCIQEACYPSNAPTCVHDFNLSTVEASTVNLLCWKVELEKEERLLTHLPTTPHVTTIEARMEQNWNERAEEIGDHRENQSTSSIIIGHDSHMRKSGGDPARNRTQLHITYIAMHFQHHYDYNYNQKLTSKHYKEHNGAGMKGQRVGRSKRKSANEQYCLAGFPYTKIWRCRMKNSRHSVDYGWCGRMLRSAQILYDPPRVLNMASPLRWCEEIAGHRNFHWVLQVA</sequence>
<dbReference type="EMBL" id="JARBHB010000004">
    <property type="protein sequence ID" value="KAJ8885871.1"/>
    <property type="molecule type" value="Genomic_DNA"/>
</dbReference>
<evidence type="ECO:0000313" key="2">
    <source>
        <dbReference type="EMBL" id="KAJ8885871.1"/>
    </source>
</evidence>
<dbReference type="Proteomes" id="UP001159363">
    <property type="component" value="Chromosome X"/>
</dbReference>
<proteinExistence type="predicted"/>
<reference evidence="2 3" key="1">
    <citation type="submission" date="2023-02" db="EMBL/GenBank/DDBJ databases">
        <title>LHISI_Scaffold_Assembly.</title>
        <authorList>
            <person name="Stuart O.P."/>
            <person name="Cleave R."/>
            <person name="Magrath M.J.L."/>
            <person name="Mikheyev A.S."/>
        </authorList>
    </citation>
    <scope>NUCLEOTIDE SEQUENCE [LARGE SCALE GENOMIC DNA]</scope>
    <source>
        <strain evidence="2">Daus_M_001</strain>
        <tissue evidence="2">Leg muscle</tissue>
    </source>
</reference>
<gene>
    <name evidence="2" type="ORF">PR048_012077</name>
</gene>